<sequence length="200" mass="20191">DAGGPGRGVWHLGGAHLAAGVRGEAALFGRALEAGLRPGRPLGRACRRAGGAGTRDGGEGGRGPVLREVVAALPAAGAGGGTRGGVGDEGRLPGRAGGPRARAQRARRPGVAVRLEGEAQAHFGRREDGAGAGRRGLFRRQDAARLRRLLRGGRRSADGLVRALRARPVAPGRGTPVCRGSPDAEAVAGPTGTGRGTRWV</sequence>
<name>A0A6J4R618_9ACTN</name>
<accession>A0A6J4R618</accession>
<proteinExistence type="predicted"/>
<feature type="non-terminal residue" evidence="2">
    <location>
        <position position="200"/>
    </location>
</feature>
<evidence type="ECO:0000313" key="2">
    <source>
        <dbReference type="EMBL" id="CAA9463809.1"/>
    </source>
</evidence>
<dbReference type="EMBL" id="CADCVK010000008">
    <property type="protein sequence ID" value="CAA9463809.1"/>
    <property type="molecule type" value="Genomic_DNA"/>
</dbReference>
<organism evidence="2">
    <name type="scientific">uncultured Rubrobacteraceae bacterium</name>
    <dbReference type="NCBI Taxonomy" id="349277"/>
    <lineage>
        <taxon>Bacteria</taxon>
        <taxon>Bacillati</taxon>
        <taxon>Actinomycetota</taxon>
        <taxon>Rubrobacteria</taxon>
        <taxon>Rubrobacterales</taxon>
        <taxon>Rubrobacteraceae</taxon>
        <taxon>environmental samples</taxon>
    </lineage>
</organism>
<dbReference type="AlphaFoldDB" id="A0A6J4R618"/>
<feature type="non-terminal residue" evidence="2">
    <location>
        <position position="1"/>
    </location>
</feature>
<evidence type="ECO:0000256" key="1">
    <source>
        <dbReference type="SAM" id="MobiDB-lite"/>
    </source>
</evidence>
<protein>
    <submittedName>
        <fullName evidence="2">Uncharacterized protein</fullName>
    </submittedName>
</protein>
<feature type="region of interest" description="Disordered" evidence="1">
    <location>
        <begin position="172"/>
        <end position="200"/>
    </location>
</feature>
<reference evidence="2" key="1">
    <citation type="submission" date="2020-02" db="EMBL/GenBank/DDBJ databases">
        <authorList>
            <person name="Meier V. D."/>
        </authorList>
    </citation>
    <scope>NUCLEOTIDE SEQUENCE</scope>
    <source>
        <strain evidence="2">AVDCRST_MAG12</strain>
    </source>
</reference>
<feature type="compositionally biased region" description="Gly residues" evidence="1">
    <location>
        <begin position="191"/>
        <end position="200"/>
    </location>
</feature>
<gene>
    <name evidence="2" type="ORF">AVDCRST_MAG12-62</name>
</gene>
<feature type="region of interest" description="Disordered" evidence="1">
    <location>
        <begin position="39"/>
        <end position="62"/>
    </location>
</feature>
<feature type="compositionally biased region" description="Gly residues" evidence="1">
    <location>
        <begin position="50"/>
        <end position="62"/>
    </location>
</feature>
<feature type="region of interest" description="Disordered" evidence="1">
    <location>
        <begin position="77"/>
        <end position="111"/>
    </location>
</feature>